<name>A0A0A9DHW2_ARUDO</name>
<proteinExistence type="predicted"/>
<organism evidence="1">
    <name type="scientific">Arundo donax</name>
    <name type="common">Giant reed</name>
    <name type="synonym">Donax arundinaceus</name>
    <dbReference type="NCBI Taxonomy" id="35708"/>
    <lineage>
        <taxon>Eukaryota</taxon>
        <taxon>Viridiplantae</taxon>
        <taxon>Streptophyta</taxon>
        <taxon>Embryophyta</taxon>
        <taxon>Tracheophyta</taxon>
        <taxon>Spermatophyta</taxon>
        <taxon>Magnoliopsida</taxon>
        <taxon>Liliopsida</taxon>
        <taxon>Poales</taxon>
        <taxon>Poaceae</taxon>
        <taxon>PACMAD clade</taxon>
        <taxon>Arundinoideae</taxon>
        <taxon>Arundineae</taxon>
        <taxon>Arundo</taxon>
    </lineage>
</organism>
<evidence type="ECO:0000313" key="1">
    <source>
        <dbReference type="EMBL" id="JAD88129.1"/>
    </source>
</evidence>
<reference evidence="1" key="2">
    <citation type="journal article" date="2015" name="Data Brief">
        <title>Shoot transcriptome of the giant reed, Arundo donax.</title>
        <authorList>
            <person name="Barrero R.A."/>
            <person name="Guerrero F.D."/>
            <person name="Moolhuijzen P."/>
            <person name="Goolsby J.A."/>
            <person name="Tidwell J."/>
            <person name="Bellgard S.E."/>
            <person name="Bellgard M.I."/>
        </authorList>
    </citation>
    <scope>NUCLEOTIDE SEQUENCE</scope>
    <source>
        <tissue evidence="1">Shoot tissue taken approximately 20 cm above the soil surface</tissue>
    </source>
</reference>
<reference evidence="1" key="1">
    <citation type="submission" date="2014-09" db="EMBL/GenBank/DDBJ databases">
        <authorList>
            <person name="Magalhaes I.L.F."/>
            <person name="Oliveira U."/>
            <person name="Santos F.R."/>
            <person name="Vidigal T.H.D.A."/>
            <person name="Brescovit A.D."/>
            <person name="Santos A.J."/>
        </authorList>
    </citation>
    <scope>NUCLEOTIDE SEQUENCE</scope>
    <source>
        <tissue evidence="1">Shoot tissue taken approximately 20 cm above the soil surface</tissue>
    </source>
</reference>
<sequence length="44" mass="5151">MVRNSDSTVICQGNRTIKNKTNQRLNWLHNKIQWLNNKILNSVG</sequence>
<dbReference type="AlphaFoldDB" id="A0A0A9DHW2"/>
<accession>A0A0A9DHW2</accession>
<dbReference type="EMBL" id="GBRH01209766">
    <property type="protein sequence ID" value="JAD88129.1"/>
    <property type="molecule type" value="Transcribed_RNA"/>
</dbReference>
<protein>
    <submittedName>
        <fullName evidence="1">Uncharacterized protein</fullName>
    </submittedName>
</protein>